<comment type="caution">
    <text evidence="7">The sequence shown here is derived from an EMBL/GenBank/DDBJ whole genome shotgun (WGS) entry which is preliminary data.</text>
</comment>
<evidence type="ECO:0000313" key="8">
    <source>
        <dbReference type="Proteomes" id="UP000031012"/>
    </source>
</evidence>
<evidence type="ECO:0000313" key="7">
    <source>
        <dbReference type="EMBL" id="KHN67694.1"/>
    </source>
</evidence>
<evidence type="ECO:0000256" key="2">
    <source>
        <dbReference type="ARBA" id="ARBA00022475"/>
    </source>
</evidence>
<accession>A0A0B2UEL6</accession>
<dbReference type="Pfam" id="PF01810">
    <property type="entry name" value="LysE"/>
    <property type="match status" value="1"/>
</dbReference>
<name>A0A0B2UEL6_9GAMM</name>
<dbReference type="PANTHER" id="PTHR30086:SF17">
    <property type="entry name" value="LYSE FAMILY TRANSLOCATOR"/>
    <property type="match status" value="1"/>
</dbReference>
<dbReference type="InterPro" id="IPR001123">
    <property type="entry name" value="LeuE-type"/>
</dbReference>
<dbReference type="PANTHER" id="PTHR30086">
    <property type="entry name" value="ARGININE EXPORTER PROTEIN ARGO"/>
    <property type="match status" value="1"/>
</dbReference>
<feature type="transmembrane region" description="Helical" evidence="6">
    <location>
        <begin position="188"/>
        <end position="209"/>
    </location>
</feature>
<dbReference type="GO" id="GO:0015171">
    <property type="term" value="F:amino acid transmembrane transporter activity"/>
    <property type="evidence" value="ECO:0007669"/>
    <property type="project" value="TreeGrafter"/>
</dbReference>
<dbReference type="Proteomes" id="UP000031012">
    <property type="component" value="Unassembled WGS sequence"/>
</dbReference>
<dbReference type="EMBL" id="JHQK01000004">
    <property type="protein sequence ID" value="KHN67694.1"/>
    <property type="molecule type" value="Genomic_DNA"/>
</dbReference>
<reference evidence="7 8" key="1">
    <citation type="submission" date="2014-03" db="EMBL/GenBank/DDBJ databases">
        <title>Genome sequence of the diesel-degrader and plant-growth promoter Acinetobacter oleivorans PF-1 isolated from the roots of poplar tree.</title>
        <authorList>
            <person name="Gkorezis P."/>
            <person name="van Hamme J."/>
            <person name="Rineau F."/>
            <person name="Vangronsveld J."/>
            <person name="Francetti A."/>
        </authorList>
    </citation>
    <scope>NUCLEOTIDE SEQUENCE [LARGE SCALE GENOMIC DNA]</scope>
    <source>
        <strain evidence="7 8">PF1</strain>
    </source>
</reference>
<evidence type="ECO:0000256" key="5">
    <source>
        <dbReference type="ARBA" id="ARBA00023136"/>
    </source>
</evidence>
<protein>
    <submittedName>
        <fullName evidence="7">Amino acid transporter</fullName>
    </submittedName>
</protein>
<keyword evidence="3 6" id="KW-0812">Transmembrane</keyword>
<feature type="transmembrane region" description="Helical" evidence="6">
    <location>
        <begin position="69"/>
        <end position="89"/>
    </location>
</feature>
<organism evidence="7 8">
    <name type="scientific">Acinetobacter oleivorans</name>
    <dbReference type="NCBI Taxonomy" id="1148157"/>
    <lineage>
        <taxon>Bacteria</taxon>
        <taxon>Pseudomonadati</taxon>
        <taxon>Pseudomonadota</taxon>
        <taxon>Gammaproteobacteria</taxon>
        <taxon>Moraxellales</taxon>
        <taxon>Moraxellaceae</taxon>
        <taxon>Acinetobacter</taxon>
    </lineage>
</organism>
<gene>
    <name evidence="7" type="ORF">DH17_13725</name>
</gene>
<keyword evidence="2" id="KW-1003">Cell membrane</keyword>
<proteinExistence type="predicted"/>
<feature type="transmembrane region" description="Helical" evidence="6">
    <location>
        <begin position="6"/>
        <end position="26"/>
    </location>
</feature>
<evidence type="ECO:0000256" key="1">
    <source>
        <dbReference type="ARBA" id="ARBA00004651"/>
    </source>
</evidence>
<evidence type="ECO:0000256" key="6">
    <source>
        <dbReference type="SAM" id="Phobius"/>
    </source>
</evidence>
<sequence>MEAFLVIAFTHFLALLSPGPDFFLILTSLLQKGSRYTYGVIVGITFGNALILMACMFGFMLLGNLNTDILLVLKWFGAGYLVYLSYLCFRTARSGTLTFAIEKNGLMDQEHQQQDKVKSLMLGIQSSLLNPKNIMFYSSLMLLIQHDFNLFQKLLMSTWMTVVVLVWNLLLVRLLLQNRVLEQIKRSAIELYYCSSLAFIFFALLLVIYS</sequence>
<comment type="subcellular location">
    <subcellularLocation>
        <location evidence="1">Cell membrane</location>
        <topology evidence="1">Multi-pass membrane protein</topology>
    </subcellularLocation>
</comment>
<evidence type="ECO:0000256" key="4">
    <source>
        <dbReference type="ARBA" id="ARBA00022989"/>
    </source>
</evidence>
<dbReference type="GO" id="GO:0005886">
    <property type="term" value="C:plasma membrane"/>
    <property type="evidence" value="ECO:0007669"/>
    <property type="project" value="UniProtKB-SubCell"/>
</dbReference>
<dbReference type="AlphaFoldDB" id="A0A0B2UEL6"/>
<evidence type="ECO:0000256" key="3">
    <source>
        <dbReference type="ARBA" id="ARBA00022692"/>
    </source>
</evidence>
<feature type="transmembrane region" description="Helical" evidence="6">
    <location>
        <begin position="157"/>
        <end position="176"/>
    </location>
</feature>
<keyword evidence="5 6" id="KW-0472">Membrane</keyword>
<feature type="transmembrane region" description="Helical" evidence="6">
    <location>
        <begin position="38"/>
        <end position="63"/>
    </location>
</feature>
<keyword evidence="4 6" id="KW-1133">Transmembrane helix</keyword>